<reference evidence="2 3" key="1">
    <citation type="submission" date="2015-04" db="EMBL/GenBank/DDBJ databases">
        <authorList>
            <person name="Syromyatnikov M.Y."/>
            <person name="Popov V.N."/>
        </authorList>
    </citation>
    <scope>NUCLEOTIDE SEQUENCE [LARGE SCALE GENOMIC DNA]</scope>
</reference>
<proteinExistence type="predicted"/>
<name>A0A1J1HL44_9DIPT</name>
<evidence type="ECO:0000313" key="2">
    <source>
        <dbReference type="EMBL" id="CRK88784.1"/>
    </source>
</evidence>
<dbReference type="AlphaFoldDB" id="A0A1J1HL44"/>
<gene>
    <name evidence="2" type="ORF">CLUMA_CG002801</name>
    <name evidence="1" type="ORF">CLUMA_CG002842</name>
</gene>
<accession>A0A1J1HL44</accession>
<organism evidence="2 3">
    <name type="scientific">Clunio marinus</name>
    <dbReference type="NCBI Taxonomy" id="568069"/>
    <lineage>
        <taxon>Eukaryota</taxon>
        <taxon>Metazoa</taxon>
        <taxon>Ecdysozoa</taxon>
        <taxon>Arthropoda</taxon>
        <taxon>Hexapoda</taxon>
        <taxon>Insecta</taxon>
        <taxon>Pterygota</taxon>
        <taxon>Neoptera</taxon>
        <taxon>Endopterygota</taxon>
        <taxon>Diptera</taxon>
        <taxon>Nematocera</taxon>
        <taxon>Chironomoidea</taxon>
        <taxon>Chironomidae</taxon>
        <taxon>Clunio</taxon>
    </lineage>
</organism>
<evidence type="ECO:0000313" key="1">
    <source>
        <dbReference type="EMBL" id="CRK88782.1"/>
    </source>
</evidence>
<protein>
    <submittedName>
        <fullName evidence="2">CLUMA_CG002801, isoform A</fullName>
    </submittedName>
    <submittedName>
        <fullName evidence="1">CLUMA_CG002842, isoform A</fullName>
    </submittedName>
</protein>
<dbReference type="EMBL" id="CVRI01000010">
    <property type="protein sequence ID" value="CRK88784.1"/>
    <property type="molecule type" value="Genomic_DNA"/>
</dbReference>
<dbReference type="EMBL" id="CVRI01000010">
    <property type="protein sequence ID" value="CRK88782.1"/>
    <property type="molecule type" value="Genomic_DNA"/>
</dbReference>
<evidence type="ECO:0000313" key="3">
    <source>
        <dbReference type="Proteomes" id="UP000183832"/>
    </source>
</evidence>
<dbReference type="Proteomes" id="UP000183832">
    <property type="component" value="Unassembled WGS sequence"/>
</dbReference>
<sequence length="84" mass="9673">MIQYKVIHAFGNPTVRPGPAPNLNYRPETAYITYFEASQTIRQVAEFGKIDDNILMSLCPNKDTFKRHKLTVQQIPLLLRLCSH</sequence>
<keyword evidence="3" id="KW-1185">Reference proteome</keyword>